<proteinExistence type="predicted"/>
<sequence length="167" mass="17878">MRRNPAADALPCLLRVVALSVSPLLIVVGGFWALAAVLEHDGWLYRLTCDVGAFLIGGVAASYLLHELAHLGGLALCGGVRRIRVENSRWRLSLTPEGEMGARSALLVALVGPGTYLLFGGLLYMVAPGSWITWCYLSHVVFLVPAFGDGRTVIVSTRALITRSHPG</sequence>
<dbReference type="RefSeq" id="WP_139280353.1">
    <property type="nucleotide sequence ID" value="NZ_FQZG01000108.1"/>
</dbReference>
<reference evidence="2 3" key="1">
    <citation type="submission" date="2016-11" db="EMBL/GenBank/DDBJ databases">
        <authorList>
            <person name="Jaros S."/>
            <person name="Januszkiewicz K."/>
            <person name="Wedrychowicz H."/>
        </authorList>
    </citation>
    <scope>NUCLEOTIDE SEQUENCE [LARGE SCALE GENOMIC DNA]</scope>
    <source>
        <strain evidence="2 3">DSM 12906</strain>
    </source>
</reference>
<feature type="transmembrane region" description="Helical" evidence="1">
    <location>
        <begin position="105"/>
        <end position="125"/>
    </location>
</feature>
<keyword evidence="1" id="KW-0472">Membrane</keyword>
<evidence type="ECO:0000313" key="2">
    <source>
        <dbReference type="EMBL" id="SHJ92313.1"/>
    </source>
</evidence>
<evidence type="ECO:0000313" key="3">
    <source>
        <dbReference type="Proteomes" id="UP000184512"/>
    </source>
</evidence>
<keyword evidence="1" id="KW-0812">Transmembrane</keyword>
<organism evidence="2 3">
    <name type="scientific">Tessaracoccus bendigoensis DSM 12906</name>
    <dbReference type="NCBI Taxonomy" id="1123357"/>
    <lineage>
        <taxon>Bacteria</taxon>
        <taxon>Bacillati</taxon>
        <taxon>Actinomycetota</taxon>
        <taxon>Actinomycetes</taxon>
        <taxon>Propionibacteriales</taxon>
        <taxon>Propionibacteriaceae</taxon>
        <taxon>Tessaracoccus</taxon>
    </lineage>
</organism>
<keyword evidence="1" id="KW-1133">Transmembrane helix</keyword>
<dbReference type="AlphaFoldDB" id="A0A1M6N9G3"/>
<name>A0A1M6N9G3_9ACTN</name>
<feature type="transmembrane region" description="Helical" evidence="1">
    <location>
        <begin position="12"/>
        <end position="37"/>
    </location>
</feature>
<accession>A0A1M6N9G3</accession>
<dbReference type="OrthoDB" id="4201398at2"/>
<dbReference type="EMBL" id="FQZG01000108">
    <property type="protein sequence ID" value="SHJ92313.1"/>
    <property type="molecule type" value="Genomic_DNA"/>
</dbReference>
<gene>
    <name evidence="2" type="ORF">SAMN02745244_03587</name>
</gene>
<protein>
    <recommendedName>
        <fullName evidence="4">Zincin peptidase</fullName>
    </recommendedName>
</protein>
<evidence type="ECO:0008006" key="4">
    <source>
        <dbReference type="Google" id="ProtNLM"/>
    </source>
</evidence>
<feature type="transmembrane region" description="Helical" evidence="1">
    <location>
        <begin position="131"/>
        <end position="148"/>
    </location>
</feature>
<dbReference type="Proteomes" id="UP000184512">
    <property type="component" value="Unassembled WGS sequence"/>
</dbReference>
<evidence type="ECO:0000256" key="1">
    <source>
        <dbReference type="SAM" id="Phobius"/>
    </source>
</evidence>
<dbReference type="STRING" id="1123357.SAMN02745244_03587"/>
<keyword evidence="3" id="KW-1185">Reference proteome</keyword>